<reference evidence="2" key="1">
    <citation type="submission" date="2023-03" db="EMBL/GenBank/DDBJ databases">
        <title>Massive genome expansion in bonnet fungi (Mycena s.s.) driven by repeated elements and novel gene families across ecological guilds.</title>
        <authorList>
            <consortium name="Lawrence Berkeley National Laboratory"/>
            <person name="Harder C.B."/>
            <person name="Miyauchi S."/>
            <person name="Viragh M."/>
            <person name="Kuo A."/>
            <person name="Thoen E."/>
            <person name="Andreopoulos B."/>
            <person name="Lu D."/>
            <person name="Skrede I."/>
            <person name="Drula E."/>
            <person name="Henrissat B."/>
            <person name="Morin E."/>
            <person name="Kohler A."/>
            <person name="Barry K."/>
            <person name="LaButti K."/>
            <person name="Morin E."/>
            <person name="Salamov A."/>
            <person name="Lipzen A."/>
            <person name="Mereny Z."/>
            <person name="Hegedus B."/>
            <person name="Baldrian P."/>
            <person name="Stursova M."/>
            <person name="Weitz H."/>
            <person name="Taylor A."/>
            <person name="Grigoriev I.V."/>
            <person name="Nagy L.G."/>
            <person name="Martin F."/>
            <person name="Kauserud H."/>
        </authorList>
    </citation>
    <scope>NUCLEOTIDE SEQUENCE</scope>
    <source>
        <strain evidence="2">CBHHK182m</strain>
    </source>
</reference>
<sequence length="226" mass="24744">MGSAFSRLRLTWRSFRAISALYVNERLKQTPGLPVSNPSTSYWAIPVSPILVAQHGSDAVLPSEADIVIIGSGITGTAVARTLLAQFDTKNAPLIVMLDARDACSGATARNGGHVTPLIYHDYAALKKKHGAEMAQSILKFRFAHIAELIQVSKDEDILADSQCRAVETFDVFFNQEMFDLAVQNLNAYLDEMPEQRKLWRVVGAEECVKTGVSVFVFGPLLTSDS</sequence>
<dbReference type="Gene3D" id="3.50.50.60">
    <property type="entry name" value="FAD/NAD(P)-binding domain"/>
    <property type="match status" value="1"/>
</dbReference>
<comment type="caution">
    <text evidence="2">The sequence shown here is derived from an EMBL/GenBank/DDBJ whole genome shotgun (WGS) entry which is preliminary data.</text>
</comment>
<dbReference type="EMBL" id="JARKIB010000498">
    <property type="protein sequence ID" value="KAJ7703769.1"/>
    <property type="molecule type" value="Genomic_DNA"/>
</dbReference>
<dbReference type="GO" id="GO:0005737">
    <property type="term" value="C:cytoplasm"/>
    <property type="evidence" value="ECO:0007669"/>
    <property type="project" value="TreeGrafter"/>
</dbReference>
<name>A0AAD7GRN7_9AGAR</name>
<accession>A0AAD7GRN7</accession>
<proteinExistence type="predicted"/>
<evidence type="ECO:0000313" key="2">
    <source>
        <dbReference type="EMBL" id="KAJ7703769.1"/>
    </source>
</evidence>
<evidence type="ECO:0000313" key="3">
    <source>
        <dbReference type="Proteomes" id="UP001215598"/>
    </source>
</evidence>
<dbReference type="InterPro" id="IPR006076">
    <property type="entry name" value="FAD-dep_OxRdtase"/>
</dbReference>
<protein>
    <recommendedName>
        <fullName evidence="1">FAD dependent oxidoreductase domain-containing protein</fullName>
    </recommendedName>
</protein>
<dbReference type="SUPFAM" id="SSF51905">
    <property type="entry name" value="FAD/NAD(P)-binding domain"/>
    <property type="match status" value="1"/>
</dbReference>
<dbReference type="PANTHER" id="PTHR13847">
    <property type="entry name" value="SARCOSINE DEHYDROGENASE-RELATED"/>
    <property type="match status" value="1"/>
</dbReference>
<organism evidence="2 3">
    <name type="scientific">Mycena metata</name>
    <dbReference type="NCBI Taxonomy" id="1033252"/>
    <lineage>
        <taxon>Eukaryota</taxon>
        <taxon>Fungi</taxon>
        <taxon>Dikarya</taxon>
        <taxon>Basidiomycota</taxon>
        <taxon>Agaricomycotina</taxon>
        <taxon>Agaricomycetes</taxon>
        <taxon>Agaricomycetidae</taxon>
        <taxon>Agaricales</taxon>
        <taxon>Marasmiineae</taxon>
        <taxon>Mycenaceae</taxon>
        <taxon>Mycena</taxon>
    </lineage>
</organism>
<dbReference type="InterPro" id="IPR036188">
    <property type="entry name" value="FAD/NAD-bd_sf"/>
</dbReference>
<dbReference type="Pfam" id="PF01266">
    <property type="entry name" value="DAO"/>
    <property type="match status" value="1"/>
</dbReference>
<evidence type="ECO:0000259" key="1">
    <source>
        <dbReference type="Pfam" id="PF01266"/>
    </source>
</evidence>
<gene>
    <name evidence="2" type="ORF">B0H16DRAFT_1394643</name>
</gene>
<keyword evidence="3" id="KW-1185">Reference proteome</keyword>
<dbReference type="Proteomes" id="UP001215598">
    <property type="component" value="Unassembled WGS sequence"/>
</dbReference>
<feature type="domain" description="FAD dependent oxidoreductase" evidence="1">
    <location>
        <begin position="66"/>
        <end position="141"/>
    </location>
</feature>
<dbReference type="PANTHER" id="PTHR13847:SF213">
    <property type="entry name" value="DEPENDENT OXIDOREDUCTASE, PUTATIVE-RELATED"/>
    <property type="match status" value="1"/>
</dbReference>
<dbReference type="AlphaFoldDB" id="A0AAD7GRN7"/>